<dbReference type="Proteomes" id="UP000618460">
    <property type="component" value="Unassembled WGS sequence"/>
</dbReference>
<dbReference type="AlphaFoldDB" id="A0A917WQ88"/>
<evidence type="ECO:0000313" key="2">
    <source>
        <dbReference type="EMBL" id="GGM20506.1"/>
    </source>
</evidence>
<dbReference type="EMBL" id="BMLG01000001">
    <property type="protein sequence ID" value="GGM20506.1"/>
    <property type="molecule type" value="Genomic_DNA"/>
</dbReference>
<dbReference type="Pfam" id="PF02620">
    <property type="entry name" value="YceD"/>
    <property type="match status" value="1"/>
</dbReference>
<gene>
    <name evidence="2" type="primary">ylbN</name>
    <name evidence="2" type="ORF">GCM10011351_02940</name>
</gene>
<dbReference type="RefSeq" id="WP_117152994.1">
    <property type="nucleotide sequence ID" value="NZ_BMLG01000001.1"/>
</dbReference>
<dbReference type="InterPro" id="IPR003772">
    <property type="entry name" value="YceD"/>
</dbReference>
<accession>A0A917WQ88</accession>
<organism evidence="2 3">
    <name type="scientific">Paraliobacillus quinghaiensis</name>
    <dbReference type="NCBI Taxonomy" id="470815"/>
    <lineage>
        <taxon>Bacteria</taxon>
        <taxon>Bacillati</taxon>
        <taxon>Bacillota</taxon>
        <taxon>Bacilli</taxon>
        <taxon>Bacillales</taxon>
        <taxon>Bacillaceae</taxon>
        <taxon>Paraliobacillus</taxon>
    </lineage>
</organism>
<feature type="region of interest" description="Disordered" evidence="1">
    <location>
        <begin position="146"/>
        <end position="174"/>
    </location>
</feature>
<evidence type="ECO:0008006" key="4">
    <source>
        <dbReference type="Google" id="ProtNLM"/>
    </source>
</evidence>
<reference evidence="2" key="2">
    <citation type="submission" date="2020-09" db="EMBL/GenBank/DDBJ databases">
        <authorList>
            <person name="Sun Q."/>
            <person name="Zhou Y."/>
        </authorList>
    </citation>
    <scope>NUCLEOTIDE SEQUENCE</scope>
    <source>
        <strain evidence="2">CGMCC 1.6333</strain>
    </source>
</reference>
<proteinExistence type="predicted"/>
<evidence type="ECO:0000313" key="3">
    <source>
        <dbReference type="Proteomes" id="UP000618460"/>
    </source>
</evidence>
<dbReference type="OrthoDB" id="9790372at2"/>
<evidence type="ECO:0000256" key="1">
    <source>
        <dbReference type="SAM" id="MobiDB-lite"/>
    </source>
</evidence>
<name>A0A917WQ88_9BACI</name>
<keyword evidence="3" id="KW-1185">Reference proteome</keyword>
<comment type="caution">
    <text evidence="2">The sequence shown here is derived from an EMBL/GenBank/DDBJ whole genome shotgun (WGS) entry which is preliminary data.</text>
</comment>
<reference evidence="2" key="1">
    <citation type="journal article" date="2014" name="Int. J. Syst. Evol. Microbiol.">
        <title>Complete genome sequence of Corynebacterium casei LMG S-19264T (=DSM 44701T), isolated from a smear-ripened cheese.</title>
        <authorList>
            <consortium name="US DOE Joint Genome Institute (JGI-PGF)"/>
            <person name="Walter F."/>
            <person name="Albersmeier A."/>
            <person name="Kalinowski J."/>
            <person name="Ruckert C."/>
        </authorList>
    </citation>
    <scope>NUCLEOTIDE SEQUENCE</scope>
    <source>
        <strain evidence="2">CGMCC 1.6333</strain>
    </source>
</reference>
<feature type="compositionally biased region" description="Basic and acidic residues" evidence="1">
    <location>
        <begin position="146"/>
        <end position="158"/>
    </location>
</feature>
<sequence length="174" mass="20080">MKISIQKIAHSDVFQFDEKVDISEIETWNNDIRQIDPVQVEGIATAQGDQITCQFTIKGKMILPCARTLIDVEYPFELEAVEVFSTNPYYNAEDESEIHPISGEVLDLEPYIKENVILEIPFRVYASEEQLREHALTAGEGWEVVSEEKKEESIDPRMKKLQSLFEDNDKKENQ</sequence>
<protein>
    <recommendedName>
        <fullName evidence="4">DUF177 domain-containing protein</fullName>
    </recommendedName>
</protein>